<reference evidence="2" key="1">
    <citation type="journal article" date="2013" name="Nat. Genet.">
        <title>The duck genome and transcriptome provide insight into an avian influenza virus reservoir species.</title>
        <authorList>
            <person name="Huang Y."/>
            <person name="Li Y."/>
            <person name="Burt D.W."/>
            <person name="Chen H."/>
            <person name="Zhang Y."/>
            <person name="Qian W."/>
            <person name="Kim H."/>
            <person name="Gan S."/>
            <person name="Zhao Y."/>
            <person name="Li J."/>
            <person name="Yi K."/>
            <person name="Feng H."/>
            <person name="Zhu P."/>
            <person name="Li B."/>
            <person name="Liu Q."/>
            <person name="Fairley S."/>
            <person name="Magor K.E."/>
            <person name="Du Z."/>
            <person name="Hu X."/>
            <person name="Goodman L."/>
            <person name="Tafer H."/>
            <person name="Vignal A."/>
            <person name="Lee T."/>
            <person name="Kim K.W."/>
            <person name="Sheng Z."/>
            <person name="An Y."/>
            <person name="Searle S."/>
            <person name="Herrero J."/>
            <person name="Groenen M.A."/>
            <person name="Crooijmans R.P."/>
            <person name="Faraut T."/>
            <person name="Cai Q."/>
            <person name="Webster R.G."/>
            <person name="Aldridge J.R."/>
            <person name="Warren W.C."/>
            <person name="Bartschat S."/>
            <person name="Kehr S."/>
            <person name="Marz M."/>
            <person name="Stadler P.F."/>
            <person name="Smith J."/>
            <person name="Kraus R.H."/>
            <person name="Zhao Y."/>
            <person name="Ren L."/>
            <person name="Fei J."/>
            <person name="Morisson M."/>
            <person name="Kaiser P."/>
            <person name="Griffin D.K."/>
            <person name="Rao M."/>
            <person name="Pitel F."/>
            <person name="Wang J."/>
            <person name="Li N."/>
        </authorList>
    </citation>
    <scope>NUCLEOTIDE SEQUENCE [LARGE SCALE GENOMIC DNA]</scope>
</reference>
<sequence length="371" mass="41985">MGILQPGRLPVDYSYGMSRPVPQIKEWYPHLYAKINSLIFKATNYTLRLSAVSYWTLDLDLSKALQTVSVAFQHLIALFNAKPISDFRTSSFSHGNGNSTQTLLTQQHLPEQKYEHCLECTQKIADIKIREDPLIMKNISLVLKQTRPITETERSLIPVKHLGSDGQTFRTSSATFCKSACNLGDRTTDALRHAGEDKVLHLEYDGRKRRTLISDRHFEMLSRKTSFSLKEEEQATEAELITSWNQTATLSNMDIASSSGSSGILFAGIHVWNVYPNAVKIRLNSACREILSIDISWGSLWADTKLVQLTVNPHLASINSSNYTRQVFKHWMISLTELQTEFQAFLFLYSTSRHEAHGLSAHLSSDDDESK</sequence>
<organism evidence="1 2">
    <name type="scientific">Anas platyrhynchos</name>
    <name type="common">Mallard</name>
    <name type="synonym">Anas boschas</name>
    <dbReference type="NCBI Taxonomy" id="8839"/>
    <lineage>
        <taxon>Eukaryota</taxon>
        <taxon>Metazoa</taxon>
        <taxon>Chordata</taxon>
        <taxon>Craniata</taxon>
        <taxon>Vertebrata</taxon>
        <taxon>Euteleostomi</taxon>
        <taxon>Archelosauria</taxon>
        <taxon>Archosauria</taxon>
        <taxon>Dinosauria</taxon>
        <taxon>Saurischia</taxon>
        <taxon>Theropoda</taxon>
        <taxon>Coelurosauria</taxon>
        <taxon>Aves</taxon>
        <taxon>Neognathae</taxon>
        <taxon>Galloanserae</taxon>
        <taxon>Anseriformes</taxon>
        <taxon>Anatidae</taxon>
        <taxon>Anatinae</taxon>
        <taxon>Anas</taxon>
    </lineage>
</organism>
<accession>R0LSR8</accession>
<dbReference type="AlphaFoldDB" id="R0LSR8"/>
<proteinExistence type="predicted"/>
<name>R0LSR8_ANAPL</name>
<evidence type="ECO:0000313" key="2">
    <source>
        <dbReference type="Proteomes" id="UP000296049"/>
    </source>
</evidence>
<gene>
    <name evidence="1" type="ORF">Anapl_12206</name>
</gene>
<keyword evidence="2" id="KW-1185">Reference proteome</keyword>
<evidence type="ECO:0000313" key="1">
    <source>
        <dbReference type="EMBL" id="EOB03423.1"/>
    </source>
</evidence>
<protein>
    <submittedName>
        <fullName evidence="1">Uncharacterized protein</fullName>
    </submittedName>
</protein>
<dbReference type="Proteomes" id="UP000296049">
    <property type="component" value="Unassembled WGS sequence"/>
</dbReference>
<dbReference type="EMBL" id="KB742858">
    <property type="protein sequence ID" value="EOB03423.1"/>
    <property type="molecule type" value="Genomic_DNA"/>
</dbReference>